<feature type="transmembrane region" description="Helical" evidence="1">
    <location>
        <begin position="144"/>
        <end position="166"/>
    </location>
</feature>
<feature type="transmembrane region" description="Helical" evidence="1">
    <location>
        <begin position="72"/>
        <end position="97"/>
    </location>
</feature>
<dbReference type="Proteomes" id="UP001331761">
    <property type="component" value="Unassembled WGS sequence"/>
</dbReference>
<feature type="domain" description="DUF7087" evidence="2">
    <location>
        <begin position="40"/>
        <end position="172"/>
    </location>
</feature>
<keyword evidence="1" id="KW-0812">Transmembrane</keyword>
<evidence type="ECO:0000313" key="3">
    <source>
        <dbReference type="EMBL" id="KAK5966207.1"/>
    </source>
</evidence>
<proteinExistence type="predicted"/>
<dbReference type="PANTHER" id="PTHR36940">
    <property type="entry name" value="PROTEIN CBG20338"/>
    <property type="match status" value="1"/>
</dbReference>
<protein>
    <recommendedName>
        <fullName evidence="2">DUF7087 domain-containing protein</fullName>
    </recommendedName>
</protein>
<dbReference type="Pfam" id="PF23346">
    <property type="entry name" value="DUF7087"/>
    <property type="match status" value="1"/>
</dbReference>
<keyword evidence="1" id="KW-1133">Transmembrane helix</keyword>
<dbReference type="AlphaFoldDB" id="A0AAN8F2D7"/>
<feature type="non-terminal residue" evidence="3">
    <location>
        <position position="1"/>
    </location>
</feature>
<evidence type="ECO:0000259" key="2">
    <source>
        <dbReference type="Pfam" id="PF23346"/>
    </source>
</evidence>
<organism evidence="3 4">
    <name type="scientific">Trichostrongylus colubriformis</name>
    <name type="common">Black scour worm</name>
    <dbReference type="NCBI Taxonomy" id="6319"/>
    <lineage>
        <taxon>Eukaryota</taxon>
        <taxon>Metazoa</taxon>
        <taxon>Ecdysozoa</taxon>
        <taxon>Nematoda</taxon>
        <taxon>Chromadorea</taxon>
        <taxon>Rhabditida</taxon>
        <taxon>Rhabditina</taxon>
        <taxon>Rhabditomorpha</taxon>
        <taxon>Strongyloidea</taxon>
        <taxon>Trichostrongylidae</taxon>
        <taxon>Trichostrongylus</taxon>
    </lineage>
</organism>
<evidence type="ECO:0000313" key="4">
    <source>
        <dbReference type="Proteomes" id="UP001331761"/>
    </source>
</evidence>
<name>A0AAN8F2D7_TRICO</name>
<keyword evidence="1" id="KW-0472">Membrane</keyword>
<dbReference type="InterPro" id="IPR055514">
    <property type="entry name" value="DUF7087"/>
</dbReference>
<gene>
    <name evidence="3" type="ORF">GCK32_012450</name>
</gene>
<reference evidence="3 4" key="1">
    <citation type="submission" date="2019-10" db="EMBL/GenBank/DDBJ databases">
        <title>Assembly and Annotation for the nematode Trichostrongylus colubriformis.</title>
        <authorList>
            <person name="Martin J."/>
        </authorList>
    </citation>
    <scope>NUCLEOTIDE SEQUENCE [LARGE SCALE GENOMIC DNA]</scope>
    <source>
        <strain evidence="3">G859</strain>
        <tissue evidence="3">Whole worm</tissue>
    </source>
</reference>
<accession>A0AAN8F2D7</accession>
<comment type="caution">
    <text evidence="3">The sequence shown here is derived from an EMBL/GenBank/DDBJ whole genome shotgun (WGS) entry which is preliminary data.</text>
</comment>
<keyword evidence="4" id="KW-1185">Reference proteome</keyword>
<dbReference type="PANTHER" id="PTHR36940:SF1">
    <property type="entry name" value="DUF3278 DOMAIN-CONTAINING PROTEIN"/>
    <property type="match status" value="1"/>
</dbReference>
<dbReference type="EMBL" id="WIXE01023733">
    <property type="protein sequence ID" value="KAK5966207.1"/>
    <property type="molecule type" value="Genomic_DNA"/>
</dbReference>
<feature type="transmembrane region" description="Helical" evidence="1">
    <location>
        <begin position="118"/>
        <end position="138"/>
    </location>
</feature>
<evidence type="ECO:0000256" key="1">
    <source>
        <dbReference type="SAM" id="Phobius"/>
    </source>
</evidence>
<sequence>KVCAISVSHTQFTDLIQVDSVCLVLVPTVMPPASTLSLDNYDLPFLVGASRGIQSLCCIIELLMIYSESSSLSMFTFLCYSILCGFALFHISRRWYYNIDGRYDLKQLLREKEPTVRVQYGFAIFTPALMGLIIFSVIELQNGFVHSIFRLASIVQLLLALGQLTLEFYEVFIRGN</sequence>